<evidence type="ECO:0008006" key="3">
    <source>
        <dbReference type="Google" id="ProtNLM"/>
    </source>
</evidence>
<sequence length="269" mass="27959">MTHALDAVGTVAVVDLEAACELYGRDTLPYPLGRSRPVGSVWLLTRDVGPIEDRLNGGDLARVRGWVEAFVRADVCVGCRVSVSDGDTPDLRLNGLLAGESGFVAVQHSDPDGVDAVDVYAVSPGAVGSVIADSVGLAGAGSHPRIAVAGFEDRLPAPPPDAVDEYDDFGFLIPHAESEGPPVHVVDGRDVAAIGTVQSLSGSTRYWVTVDADGDYLYAPDGAGYAEPLDAETLRACLDGPVAHAIVDMGGDMGGEMSGQWDDSVGWDE</sequence>
<organism evidence="1 2">
    <name type="scientific">Mycolicibacterium peregrinum</name>
    <name type="common">Mycobacterium peregrinum</name>
    <dbReference type="NCBI Taxonomy" id="43304"/>
    <lineage>
        <taxon>Bacteria</taxon>
        <taxon>Bacillati</taxon>
        <taxon>Actinomycetota</taxon>
        <taxon>Actinomycetes</taxon>
        <taxon>Mycobacteriales</taxon>
        <taxon>Mycobacteriaceae</taxon>
        <taxon>Mycolicibacterium</taxon>
    </lineage>
</organism>
<dbReference type="AlphaFoldDB" id="A0A1A0VC42"/>
<proteinExistence type="predicted"/>
<protein>
    <recommendedName>
        <fullName evidence="3">ESX secretion-associated protein EspG</fullName>
    </recommendedName>
</protein>
<evidence type="ECO:0000313" key="1">
    <source>
        <dbReference type="EMBL" id="OBB80840.1"/>
    </source>
</evidence>
<reference evidence="2" key="1">
    <citation type="submission" date="2016-06" db="EMBL/GenBank/DDBJ databases">
        <authorList>
            <person name="Sutton G."/>
            <person name="Brinkac L."/>
            <person name="Sanka R."/>
            <person name="Adams M."/>
            <person name="Lau E."/>
            <person name="Mehaffy C."/>
            <person name="Tameris M."/>
            <person name="Hatherill M."/>
            <person name="Hanekom W."/>
            <person name="Mahomed H."/>
            <person name="Mcshane H."/>
        </authorList>
    </citation>
    <scope>NUCLEOTIDE SEQUENCE [LARGE SCALE GENOMIC DNA]</scope>
    <source>
        <strain evidence="2">852002-10433_SCH5171157</strain>
    </source>
</reference>
<dbReference type="RefSeq" id="WP_064887416.1">
    <property type="nucleotide sequence ID" value="NZ_LZSY01000190.1"/>
</dbReference>
<dbReference type="OrthoDB" id="4375220at2"/>
<comment type="caution">
    <text evidence="1">The sequence shown here is derived from an EMBL/GenBank/DDBJ whole genome shotgun (WGS) entry which is preliminary data.</text>
</comment>
<name>A0A1A0VC42_MYCPR</name>
<evidence type="ECO:0000313" key="2">
    <source>
        <dbReference type="Proteomes" id="UP000094008"/>
    </source>
</evidence>
<dbReference type="EMBL" id="LZSY01000190">
    <property type="protein sequence ID" value="OBB80840.1"/>
    <property type="molecule type" value="Genomic_DNA"/>
</dbReference>
<gene>
    <name evidence="1" type="ORF">A5779_10840</name>
</gene>
<accession>A0A1A0VC42</accession>
<dbReference type="Proteomes" id="UP000094008">
    <property type="component" value="Unassembled WGS sequence"/>
</dbReference>